<evidence type="ECO:0000256" key="1">
    <source>
        <dbReference type="ARBA" id="ARBA00009613"/>
    </source>
</evidence>
<dbReference type="SUPFAM" id="SSF51735">
    <property type="entry name" value="NAD(P)-binding Rossmann-fold domains"/>
    <property type="match status" value="1"/>
</dbReference>
<keyword evidence="2" id="KW-0560">Oxidoreductase</keyword>
<evidence type="ECO:0000256" key="2">
    <source>
        <dbReference type="ARBA" id="ARBA00023002"/>
    </source>
</evidence>
<dbReference type="GO" id="GO:0006108">
    <property type="term" value="P:malate metabolic process"/>
    <property type="evidence" value="ECO:0007669"/>
    <property type="project" value="InterPro"/>
</dbReference>
<comment type="similarity">
    <text evidence="1">Belongs to the LDH/MDH superfamily. MDH type 2 family.</text>
</comment>
<dbReference type="GO" id="GO:0016615">
    <property type="term" value="F:malate dehydrogenase activity"/>
    <property type="evidence" value="ECO:0007669"/>
    <property type="project" value="InterPro"/>
</dbReference>
<gene>
    <name evidence="4" type="ORF">PLEPLA_LOCUS40578</name>
</gene>
<dbReference type="AlphaFoldDB" id="A0A9N7VPA9"/>
<dbReference type="SUPFAM" id="SSF56327">
    <property type="entry name" value="LDH C-terminal domain-like"/>
    <property type="match status" value="1"/>
</dbReference>
<organism evidence="4 5">
    <name type="scientific">Pleuronectes platessa</name>
    <name type="common">European plaice</name>
    <dbReference type="NCBI Taxonomy" id="8262"/>
    <lineage>
        <taxon>Eukaryota</taxon>
        <taxon>Metazoa</taxon>
        <taxon>Chordata</taxon>
        <taxon>Craniata</taxon>
        <taxon>Vertebrata</taxon>
        <taxon>Euteleostomi</taxon>
        <taxon>Actinopterygii</taxon>
        <taxon>Neopterygii</taxon>
        <taxon>Teleostei</taxon>
        <taxon>Neoteleostei</taxon>
        <taxon>Acanthomorphata</taxon>
        <taxon>Carangaria</taxon>
        <taxon>Pleuronectiformes</taxon>
        <taxon>Pleuronectoidei</taxon>
        <taxon>Pleuronectidae</taxon>
        <taxon>Pleuronectes</taxon>
    </lineage>
</organism>
<keyword evidence="5" id="KW-1185">Reference proteome</keyword>
<dbReference type="InterPro" id="IPR010945">
    <property type="entry name" value="Malate_DH_type2"/>
</dbReference>
<dbReference type="PANTHER" id="PTHR23382">
    <property type="entry name" value="MALATE DEHYDROGENASE"/>
    <property type="match status" value="1"/>
</dbReference>
<evidence type="ECO:0000313" key="4">
    <source>
        <dbReference type="EMBL" id="CAB1452828.1"/>
    </source>
</evidence>
<protein>
    <recommendedName>
        <fullName evidence="3">Lactate/malate dehydrogenase C-terminal domain-containing protein</fullName>
    </recommendedName>
</protein>
<dbReference type="GO" id="GO:0016616">
    <property type="term" value="F:oxidoreductase activity, acting on the CH-OH group of donors, NAD or NADP as acceptor"/>
    <property type="evidence" value="ECO:0007669"/>
    <property type="project" value="InterPro"/>
</dbReference>
<dbReference type="EMBL" id="CADEAL010004145">
    <property type="protein sequence ID" value="CAB1452828.1"/>
    <property type="molecule type" value="Genomic_DNA"/>
</dbReference>
<evidence type="ECO:0000259" key="3">
    <source>
        <dbReference type="Pfam" id="PF02866"/>
    </source>
</evidence>
<dbReference type="Gene3D" id="3.40.50.720">
    <property type="entry name" value="NAD(P)-binding Rossmann-like Domain"/>
    <property type="match status" value="1"/>
</dbReference>
<dbReference type="Pfam" id="PF02866">
    <property type="entry name" value="Ldh_1_C"/>
    <property type="match status" value="1"/>
</dbReference>
<dbReference type="Gene3D" id="3.90.110.10">
    <property type="entry name" value="Lactate dehydrogenase/glycoside hydrolase, family 4, C-terminal"/>
    <property type="match status" value="1"/>
</dbReference>
<sequence length="386" mass="43244">MLSIAAENLEAKLLFMEEEKHRLSLIKPLHLWISSALSPTSHFLIPNLLSAKVFPLASVISLHLLDLEGDEEDLQGLKMEAEDLAIPMLHQVTVHTDLEQAFQGADVILLLDESWSEESCSDESWSYDSDEANADEQEKKEKRINEITEIYNKYGRLINSRANEEVKVIVAGDSFVNLRCSLLLDNASSIETHRFVAMATHLENEARSLLSKKLKVMASDVTNVYVWGNISGSFYVDVQRTNVYNFDGAIMGPAFFSQPILTIFHERKWLETDFQDLVRCQHAAVAEKTGQASAMSNANGVLTILRAWNGECSPDRVFSLGVLCPGRFNLPDGIVLSVPVTFTDDKWSLFDVPVGYMLNERLQVSASELMQEREPGSEESDAELDI</sequence>
<evidence type="ECO:0000313" key="5">
    <source>
        <dbReference type="Proteomes" id="UP001153269"/>
    </source>
</evidence>
<proteinExistence type="inferred from homology"/>
<comment type="caution">
    <text evidence="4">The sequence shown here is derived from an EMBL/GenBank/DDBJ whole genome shotgun (WGS) entry which is preliminary data.</text>
</comment>
<name>A0A9N7VPA9_PLEPL</name>
<dbReference type="InterPro" id="IPR036291">
    <property type="entry name" value="NAD(P)-bd_dom_sf"/>
</dbReference>
<reference evidence="4" key="1">
    <citation type="submission" date="2020-03" db="EMBL/GenBank/DDBJ databases">
        <authorList>
            <person name="Weist P."/>
        </authorList>
    </citation>
    <scope>NUCLEOTIDE SEQUENCE</scope>
</reference>
<accession>A0A9N7VPA9</accession>
<dbReference type="InterPro" id="IPR015955">
    <property type="entry name" value="Lactate_DH/Glyco_Ohase_4_C"/>
</dbReference>
<dbReference type="InterPro" id="IPR022383">
    <property type="entry name" value="Lactate/malate_DH_C"/>
</dbReference>
<feature type="domain" description="Lactate/malate dehydrogenase C-terminal" evidence="3">
    <location>
        <begin position="205"/>
        <end position="378"/>
    </location>
</feature>
<dbReference type="Proteomes" id="UP001153269">
    <property type="component" value="Unassembled WGS sequence"/>
</dbReference>
<dbReference type="FunFam" id="3.40.50.720:FF:000144">
    <property type="entry name" value="Malate dehydrogenase [NADP]"/>
    <property type="match status" value="1"/>
</dbReference>